<evidence type="ECO:0000313" key="2">
    <source>
        <dbReference type="EMBL" id="KAF2730894.1"/>
    </source>
</evidence>
<dbReference type="Proteomes" id="UP000799444">
    <property type="component" value="Unassembled WGS sequence"/>
</dbReference>
<dbReference type="AlphaFoldDB" id="A0A9P4QTP0"/>
<feature type="signal peptide" evidence="1">
    <location>
        <begin position="1"/>
        <end position="28"/>
    </location>
</feature>
<comment type="caution">
    <text evidence="2">The sequence shown here is derived from an EMBL/GenBank/DDBJ whole genome shotgun (WGS) entry which is preliminary data.</text>
</comment>
<proteinExistence type="predicted"/>
<keyword evidence="1" id="KW-0732">Signal</keyword>
<organism evidence="2 3">
    <name type="scientific">Polyplosphaeria fusca</name>
    <dbReference type="NCBI Taxonomy" id="682080"/>
    <lineage>
        <taxon>Eukaryota</taxon>
        <taxon>Fungi</taxon>
        <taxon>Dikarya</taxon>
        <taxon>Ascomycota</taxon>
        <taxon>Pezizomycotina</taxon>
        <taxon>Dothideomycetes</taxon>
        <taxon>Pleosporomycetidae</taxon>
        <taxon>Pleosporales</taxon>
        <taxon>Tetraplosphaeriaceae</taxon>
        <taxon>Polyplosphaeria</taxon>
    </lineage>
</organism>
<accession>A0A9P4QTP0</accession>
<gene>
    <name evidence="2" type="ORF">EJ04DRAFT_29212</name>
</gene>
<keyword evidence="3" id="KW-1185">Reference proteome</keyword>
<evidence type="ECO:0000256" key="1">
    <source>
        <dbReference type="SAM" id="SignalP"/>
    </source>
</evidence>
<protein>
    <submittedName>
        <fullName evidence="2">Uncharacterized protein</fullName>
    </submittedName>
</protein>
<feature type="chain" id="PRO_5040183493" evidence="1">
    <location>
        <begin position="29"/>
        <end position="164"/>
    </location>
</feature>
<sequence length="164" mass="17858">MYAVMSSSECCCLVAHVAFLFVPSLSIAFPSSHCPIPEALFYLSYTILALIALQHRSAAHTHSANPHLKPPSHFPLASTFTILKPLSTYSFFPYNTPSQARNISTLQLPKMCISGLLASKYSILQDGARHAANSAITRNRINPCDRPAPSARNLNRLTTLGKGC</sequence>
<reference evidence="2" key="1">
    <citation type="journal article" date="2020" name="Stud. Mycol.">
        <title>101 Dothideomycetes genomes: a test case for predicting lifestyles and emergence of pathogens.</title>
        <authorList>
            <person name="Haridas S."/>
            <person name="Albert R."/>
            <person name="Binder M."/>
            <person name="Bloem J."/>
            <person name="Labutti K."/>
            <person name="Salamov A."/>
            <person name="Andreopoulos B."/>
            <person name="Baker S."/>
            <person name="Barry K."/>
            <person name="Bills G."/>
            <person name="Bluhm B."/>
            <person name="Cannon C."/>
            <person name="Castanera R."/>
            <person name="Culley D."/>
            <person name="Daum C."/>
            <person name="Ezra D."/>
            <person name="Gonzalez J."/>
            <person name="Henrissat B."/>
            <person name="Kuo A."/>
            <person name="Liang C."/>
            <person name="Lipzen A."/>
            <person name="Lutzoni F."/>
            <person name="Magnuson J."/>
            <person name="Mondo S."/>
            <person name="Nolan M."/>
            <person name="Ohm R."/>
            <person name="Pangilinan J."/>
            <person name="Park H.-J."/>
            <person name="Ramirez L."/>
            <person name="Alfaro M."/>
            <person name="Sun H."/>
            <person name="Tritt A."/>
            <person name="Yoshinaga Y."/>
            <person name="Zwiers L.-H."/>
            <person name="Turgeon B."/>
            <person name="Goodwin S."/>
            <person name="Spatafora J."/>
            <person name="Crous P."/>
            <person name="Grigoriev I."/>
        </authorList>
    </citation>
    <scope>NUCLEOTIDE SEQUENCE</scope>
    <source>
        <strain evidence="2">CBS 125425</strain>
    </source>
</reference>
<evidence type="ECO:0000313" key="3">
    <source>
        <dbReference type="Proteomes" id="UP000799444"/>
    </source>
</evidence>
<name>A0A9P4QTP0_9PLEO</name>
<dbReference type="EMBL" id="ML996207">
    <property type="protein sequence ID" value="KAF2730894.1"/>
    <property type="molecule type" value="Genomic_DNA"/>
</dbReference>